<dbReference type="GeneID" id="106125595"/>
<organism evidence="1">
    <name type="scientific">Papilio xuthus</name>
    <name type="common">Asian swallowtail butterfly</name>
    <dbReference type="NCBI Taxonomy" id="66420"/>
    <lineage>
        <taxon>Eukaryota</taxon>
        <taxon>Metazoa</taxon>
        <taxon>Ecdysozoa</taxon>
        <taxon>Arthropoda</taxon>
        <taxon>Hexapoda</taxon>
        <taxon>Insecta</taxon>
        <taxon>Pterygota</taxon>
        <taxon>Neoptera</taxon>
        <taxon>Endopterygota</taxon>
        <taxon>Lepidoptera</taxon>
        <taxon>Glossata</taxon>
        <taxon>Ditrysia</taxon>
        <taxon>Papilionoidea</taxon>
        <taxon>Papilionidae</taxon>
        <taxon>Papilioninae</taxon>
        <taxon>Papilio</taxon>
    </lineage>
</organism>
<dbReference type="PANTHER" id="PTHR46238">
    <property type="entry name" value="REVERSE TRANSCRIPTASE DOMAIN-CONTAINING PROTEIN"/>
    <property type="match status" value="1"/>
</dbReference>
<dbReference type="AlphaFoldDB" id="A0AAJ7EI75"/>
<dbReference type="Proteomes" id="UP000694872">
    <property type="component" value="Unplaced"/>
</dbReference>
<dbReference type="KEGG" id="pxu:106125595"/>
<name>A0AAJ7EI75_PAPXU</name>
<proteinExistence type="predicted"/>
<gene>
    <name evidence="1" type="primary">LOC106125595</name>
</gene>
<accession>A0AAJ7EI75</accession>
<protein>
    <submittedName>
        <fullName evidence="1">Uncharacterized protein LOC106125595</fullName>
    </submittedName>
</protein>
<reference evidence="1" key="1">
    <citation type="submission" date="2025-08" db="UniProtKB">
        <authorList>
            <consortium name="RefSeq"/>
        </authorList>
    </citation>
    <scope>IDENTIFICATION</scope>
</reference>
<dbReference type="PANTHER" id="PTHR46238:SF8">
    <property type="entry name" value="ENDONUCLEASE_EXONUCLEASE_PHOSPHATASE DOMAIN-CONTAINING PROTEIN"/>
    <property type="match status" value="1"/>
</dbReference>
<dbReference type="RefSeq" id="XP_013178320.1">
    <property type="nucleotide sequence ID" value="XM_013322866.1"/>
</dbReference>
<sequence length="109" mass="12838">MARINWCYLRQKNASETRGFGFKSMIRPVLMYGSETWAVTQKNVNTIQVAEMKILRWMCGVSRLDKIRNEFVRGSLGVRDIADKMQESRLRWYGHVRRRPPDYIGNLAL</sequence>
<evidence type="ECO:0000313" key="1">
    <source>
        <dbReference type="RefSeq" id="XP_013178320.1"/>
    </source>
</evidence>